<dbReference type="Gene3D" id="1.20.1250.20">
    <property type="entry name" value="MFS general substrate transporter like domains"/>
    <property type="match status" value="2"/>
</dbReference>
<keyword evidence="4" id="KW-1185">Reference proteome</keyword>
<dbReference type="InterPro" id="IPR050327">
    <property type="entry name" value="Proton-linked_MCT"/>
</dbReference>
<evidence type="ECO:0000313" key="4">
    <source>
        <dbReference type="Proteomes" id="UP001497497"/>
    </source>
</evidence>
<dbReference type="PANTHER" id="PTHR11360">
    <property type="entry name" value="MONOCARBOXYLATE TRANSPORTER"/>
    <property type="match status" value="1"/>
</dbReference>
<proteinExistence type="predicted"/>
<name>A0AAV2ICT0_LYMST</name>
<feature type="compositionally biased region" description="Polar residues" evidence="1">
    <location>
        <begin position="424"/>
        <end position="436"/>
    </location>
</feature>
<dbReference type="InterPro" id="IPR011701">
    <property type="entry name" value="MFS"/>
</dbReference>
<dbReference type="EMBL" id="CAXITT010000640">
    <property type="protein sequence ID" value="CAL1544723.1"/>
    <property type="molecule type" value="Genomic_DNA"/>
</dbReference>
<keyword evidence="2" id="KW-1133">Transmembrane helix</keyword>
<accession>A0AAV2ICT0</accession>
<dbReference type="PANTHER" id="PTHR11360:SF303">
    <property type="entry name" value="MAJOR FACILITATOR SUPERFAMILY (MFS) PROFILE DOMAIN-CONTAINING PROTEIN"/>
    <property type="match status" value="1"/>
</dbReference>
<reference evidence="3 4" key="1">
    <citation type="submission" date="2024-04" db="EMBL/GenBank/DDBJ databases">
        <authorList>
            <consortium name="Genoscope - CEA"/>
            <person name="William W."/>
        </authorList>
    </citation>
    <scope>NUCLEOTIDE SEQUENCE [LARGE SCALE GENOMIC DNA]</scope>
</reference>
<feature type="region of interest" description="Disordered" evidence="1">
    <location>
        <begin position="1"/>
        <end position="34"/>
    </location>
</feature>
<dbReference type="GO" id="GO:0008028">
    <property type="term" value="F:monocarboxylic acid transmembrane transporter activity"/>
    <property type="evidence" value="ECO:0007669"/>
    <property type="project" value="TreeGrafter"/>
</dbReference>
<feature type="region of interest" description="Disordered" evidence="1">
    <location>
        <begin position="342"/>
        <end position="391"/>
    </location>
</feature>
<feature type="transmembrane region" description="Helical" evidence="2">
    <location>
        <begin position="176"/>
        <end position="196"/>
    </location>
</feature>
<protein>
    <recommendedName>
        <fullName evidence="5">Monocarboxylate transporter</fullName>
    </recommendedName>
</protein>
<dbReference type="InterPro" id="IPR036259">
    <property type="entry name" value="MFS_trans_sf"/>
</dbReference>
<feature type="transmembrane region" description="Helical" evidence="2">
    <location>
        <begin position="84"/>
        <end position="107"/>
    </location>
</feature>
<feature type="transmembrane region" description="Helical" evidence="2">
    <location>
        <begin position="144"/>
        <end position="164"/>
    </location>
</feature>
<feature type="compositionally biased region" description="Polar residues" evidence="1">
    <location>
        <begin position="353"/>
        <end position="364"/>
    </location>
</feature>
<dbReference type="Proteomes" id="UP001497497">
    <property type="component" value="Unassembled WGS sequence"/>
</dbReference>
<sequence length="742" mass="79859">MSKTSSETTRDQPPASEVERPMLGRGNNPTGSRPKPKYGANVLVMDSAHSWVVCFANVFIYILNATFGRASHMTFLNFVEEFDVSITTASLGFTLTLVMFSISSMLVTSLIIPKTSERVACFLGNIIGFTCTICIGLAPNVAVYLIFMGIKGLGSAMVSVSAISMISQYFDKRRSFATAVAGCGLAVGSMGSPPVIKLLLENFGLRGTFLLIGGFEMNNLGMAMLLRPTSRYTTIIHDADKHSDDDDDDDDVKDDNTSNDAKASESPLINGHCDAMASARNVFETNEPAKNIGGREIVKSRAAMEMTSLSPKTSENNILKSCDGIITATSISEAEHGIVNTNGVLRGKGNGGKNSIETRQLNKNSEADKELLESRTTVKTSQSKEDTSSSNLSKVILSIPADASVELLVGSSPSGKLKSKSFSNDEPNANSVGPFLTTQGSVVTTTSYEKAARAVVERMNSVDASGSAKKSLYGSRTAKASISSTWSVVSASLNEMAVDVELSPQPQNHADGRDVARSKGAVTRALYWMHSAFSLELLRTWSLRILLMYSSAGVMLQYLATYLPTIARKEGLTPDEIARMLIVGGGVDFASRLAIGAFSDLKILRPTQIVVIAQFIIGTTCHFSRFFNSAPTLMGLTVILGLFGGTRQSLQTLVCLEFMGQDNFRRAYGFQLMAGTLTLSVHHPLLSSILEATGSFTYPLHYVGVAAYLSVVCLLLQPITKRLDEVKAKEQMPQPVMESASF</sequence>
<dbReference type="SUPFAM" id="SSF103473">
    <property type="entry name" value="MFS general substrate transporter"/>
    <property type="match status" value="1"/>
</dbReference>
<feature type="region of interest" description="Disordered" evidence="1">
    <location>
        <begin position="239"/>
        <end position="268"/>
    </location>
</feature>
<feature type="transmembrane region" description="Helical" evidence="2">
    <location>
        <begin position="42"/>
        <end position="64"/>
    </location>
</feature>
<evidence type="ECO:0000256" key="2">
    <source>
        <dbReference type="SAM" id="Phobius"/>
    </source>
</evidence>
<evidence type="ECO:0000256" key="1">
    <source>
        <dbReference type="SAM" id="MobiDB-lite"/>
    </source>
</evidence>
<gene>
    <name evidence="3" type="ORF">GSLYS_00018206001</name>
</gene>
<dbReference type="Pfam" id="PF07690">
    <property type="entry name" value="MFS_1"/>
    <property type="match status" value="1"/>
</dbReference>
<organism evidence="3 4">
    <name type="scientific">Lymnaea stagnalis</name>
    <name type="common">Great pond snail</name>
    <name type="synonym">Helix stagnalis</name>
    <dbReference type="NCBI Taxonomy" id="6523"/>
    <lineage>
        <taxon>Eukaryota</taxon>
        <taxon>Metazoa</taxon>
        <taxon>Spiralia</taxon>
        <taxon>Lophotrochozoa</taxon>
        <taxon>Mollusca</taxon>
        <taxon>Gastropoda</taxon>
        <taxon>Heterobranchia</taxon>
        <taxon>Euthyneura</taxon>
        <taxon>Panpulmonata</taxon>
        <taxon>Hygrophila</taxon>
        <taxon>Lymnaeoidea</taxon>
        <taxon>Lymnaeidae</taxon>
        <taxon>Lymnaea</taxon>
    </lineage>
</organism>
<feature type="transmembrane region" description="Helical" evidence="2">
    <location>
        <begin position="119"/>
        <end position="138"/>
    </location>
</feature>
<evidence type="ECO:0000313" key="3">
    <source>
        <dbReference type="EMBL" id="CAL1544723.1"/>
    </source>
</evidence>
<keyword evidence="2" id="KW-0812">Transmembrane</keyword>
<keyword evidence="2" id="KW-0472">Membrane</keyword>
<evidence type="ECO:0008006" key="5">
    <source>
        <dbReference type="Google" id="ProtNLM"/>
    </source>
</evidence>
<dbReference type="AlphaFoldDB" id="A0AAV2ICT0"/>
<feature type="region of interest" description="Disordered" evidence="1">
    <location>
        <begin position="416"/>
        <end position="436"/>
    </location>
</feature>
<comment type="caution">
    <text evidence="3">The sequence shown here is derived from an EMBL/GenBank/DDBJ whole genome shotgun (WGS) entry which is preliminary data.</text>
</comment>